<dbReference type="Gene3D" id="3.20.20.370">
    <property type="entry name" value="Glycoside hydrolase/deacetylase"/>
    <property type="match status" value="1"/>
</dbReference>
<dbReference type="Proteomes" id="UP000231658">
    <property type="component" value="Unassembled WGS sequence"/>
</dbReference>
<name>A0A1C3RHU3_9PROT</name>
<dbReference type="SUPFAM" id="SSF88713">
    <property type="entry name" value="Glycoside hydrolase/deacetylase"/>
    <property type="match status" value="1"/>
</dbReference>
<dbReference type="InterPro" id="IPR005501">
    <property type="entry name" value="LamB/YcsF/PxpA-like"/>
</dbReference>
<evidence type="ECO:0000313" key="3">
    <source>
        <dbReference type="Proteomes" id="UP000231658"/>
    </source>
</evidence>
<dbReference type="STRING" id="1867952.MTBPR1_30223"/>
<comment type="similarity">
    <text evidence="1">Belongs to the LamB/PxpA family.</text>
</comment>
<comment type="function">
    <text evidence="1">Catalyzes the cleavage of 5-oxoproline to form L-glutamate coupled to the hydrolysis of ATP to ADP and inorganic phosphate.</text>
</comment>
<protein>
    <recommendedName>
        <fullName evidence="1">5-oxoprolinase subunit A</fullName>
        <shortName evidence="1">5-OPase subunit A</shortName>
        <ecNumber evidence="1">3.5.2.9</ecNumber>
    </recommendedName>
    <alternativeName>
        <fullName evidence="1">5-oxoprolinase (ATP-hydrolyzing) subunit A</fullName>
    </alternativeName>
</protein>
<keyword evidence="1" id="KW-0378">Hydrolase</keyword>
<proteinExistence type="inferred from homology"/>
<dbReference type="GO" id="GO:0005524">
    <property type="term" value="F:ATP binding"/>
    <property type="evidence" value="ECO:0007669"/>
    <property type="project" value="UniProtKB-UniRule"/>
</dbReference>
<keyword evidence="1" id="KW-0067">ATP-binding</keyword>
<accession>A0A1C3RHU3</accession>
<dbReference type="EMBL" id="FLYE01000023">
    <property type="protein sequence ID" value="SCA56853.1"/>
    <property type="molecule type" value="Genomic_DNA"/>
</dbReference>
<reference evidence="2 3" key="1">
    <citation type="submission" date="2016-07" db="EMBL/GenBank/DDBJ databases">
        <authorList>
            <person name="Lefevre C.T."/>
        </authorList>
    </citation>
    <scope>NUCLEOTIDE SEQUENCE [LARGE SCALE GENOMIC DNA]</scope>
    <source>
        <strain evidence="2">PR1</strain>
    </source>
</reference>
<dbReference type="HAMAP" id="MF_00691">
    <property type="entry name" value="PxpA"/>
    <property type="match status" value="1"/>
</dbReference>
<keyword evidence="1" id="KW-0547">Nucleotide-binding</keyword>
<dbReference type="InterPro" id="IPR011330">
    <property type="entry name" value="Glyco_hydro/deAcase_b/a-brl"/>
</dbReference>
<dbReference type="Pfam" id="PF03746">
    <property type="entry name" value="LamB_YcsF"/>
    <property type="match status" value="1"/>
</dbReference>
<dbReference type="NCBIfam" id="NF003814">
    <property type="entry name" value="PRK05406.1-3"/>
    <property type="match status" value="1"/>
</dbReference>
<dbReference type="NCBIfam" id="NF003816">
    <property type="entry name" value="PRK05406.1-5"/>
    <property type="match status" value="1"/>
</dbReference>
<dbReference type="GO" id="GO:0005975">
    <property type="term" value="P:carbohydrate metabolic process"/>
    <property type="evidence" value="ECO:0007669"/>
    <property type="project" value="InterPro"/>
</dbReference>
<dbReference type="GO" id="GO:0017168">
    <property type="term" value="F:5-oxoprolinase (ATP-hydrolyzing) activity"/>
    <property type="evidence" value="ECO:0007669"/>
    <property type="project" value="UniProtKB-UniRule"/>
</dbReference>
<dbReference type="EC" id="3.5.2.9" evidence="1"/>
<organism evidence="2 3">
    <name type="scientific">Candidatus Terasakiella magnetica</name>
    <dbReference type="NCBI Taxonomy" id="1867952"/>
    <lineage>
        <taxon>Bacteria</taxon>
        <taxon>Pseudomonadati</taxon>
        <taxon>Pseudomonadota</taxon>
        <taxon>Alphaproteobacteria</taxon>
        <taxon>Rhodospirillales</taxon>
        <taxon>Terasakiellaceae</taxon>
        <taxon>Terasakiella</taxon>
    </lineage>
</organism>
<comment type="subunit">
    <text evidence="1">Forms a complex composed of PxpA, PxpB and PxpC.</text>
</comment>
<comment type="catalytic activity">
    <reaction evidence="1">
        <text>5-oxo-L-proline + ATP + 2 H2O = L-glutamate + ADP + phosphate + H(+)</text>
        <dbReference type="Rhea" id="RHEA:10348"/>
        <dbReference type="ChEBI" id="CHEBI:15377"/>
        <dbReference type="ChEBI" id="CHEBI:15378"/>
        <dbReference type="ChEBI" id="CHEBI:29985"/>
        <dbReference type="ChEBI" id="CHEBI:30616"/>
        <dbReference type="ChEBI" id="CHEBI:43474"/>
        <dbReference type="ChEBI" id="CHEBI:58402"/>
        <dbReference type="ChEBI" id="CHEBI:456216"/>
        <dbReference type="EC" id="3.5.2.9"/>
    </reaction>
</comment>
<dbReference type="RefSeq" id="WP_069188915.1">
    <property type="nucleotide sequence ID" value="NZ_FLYE01000023.1"/>
</dbReference>
<dbReference type="PANTHER" id="PTHR30292">
    <property type="entry name" value="UNCHARACTERIZED PROTEIN YBGL-RELATED"/>
    <property type="match status" value="1"/>
</dbReference>
<dbReference type="OrthoDB" id="9773478at2"/>
<dbReference type="AlphaFoldDB" id="A0A1C3RHU3"/>
<gene>
    <name evidence="2" type="primary">ybgL</name>
    <name evidence="1" type="synonym">pxpA</name>
    <name evidence="2" type="ORF">MTBPR1_30223</name>
</gene>
<sequence length="258" mass="27136">MKQININADMGESFGAYTIGDDEALMASISSANIACGFHGGDPLVMQKTLALAQANDVSIGAHPSFPDLQGFGRRAMQMNLDEVYAMTLYQIGALQAVAKAQGVRVSHVKPHGALNNMACEDGELAGALVRAVKDVDDSLVFMAPVLSQLSIEAAKAGLKVAQEIFADRAYSDTGSLVSRKEKGAVIHDAQACLERVIDMMDKGGLVTASGKLLPCDIHSICVHGDTPSACESAAFIAEGLRDKGYELVGLDQMSFSG</sequence>
<evidence type="ECO:0000256" key="1">
    <source>
        <dbReference type="HAMAP-Rule" id="MF_00691"/>
    </source>
</evidence>
<evidence type="ECO:0000313" key="2">
    <source>
        <dbReference type="EMBL" id="SCA56853.1"/>
    </source>
</evidence>
<dbReference type="PANTHER" id="PTHR30292:SF0">
    <property type="entry name" value="5-OXOPROLINASE SUBUNIT A"/>
    <property type="match status" value="1"/>
</dbReference>
<keyword evidence="3" id="KW-1185">Reference proteome</keyword>
<dbReference type="CDD" id="cd10787">
    <property type="entry name" value="LamB_YcsF_like"/>
    <property type="match status" value="1"/>
</dbReference>